<organism evidence="2 3">
    <name type="scientific">Nitrosomonas europaea (strain ATCC 19718 / CIP 103999 / KCTC 2705 / NBRC 14298)</name>
    <dbReference type="NCBI Taxonomy" id="228410"/>
    <lineage>
        <taxon>Bacteria</taxon>
        <taxon>Pseudomonadati</taxon>
        <taxon>Pseudomonadota</taxon>
        <taxon>Betaproteobacteria</taxon>
        <taxon>Nitrosomonadales</taxon>
        <taxon>Nitrosomonadaceae</taxon>
        <taxon>Nitrosomonas</taxon>
    </lineage>
</organism>
<dbReference type="eggNOG" id="ENOG50332P1">
    <property type="taxonomic scope" value="Bacteria"/>
</dbReference>
<evidence type="ECO:0000313" key="3">
    <source>
        <dbReference type="Proteomes" id="UP000001416"/>
    </source>
</evidence>
<dbReference type="InterPro" id="IPR048851">
    <property type="entry name" value="PaaA2_dom"/>
</dbReference>
<dbReference type="AlphaFoldDB" id="Q82VJ1"/>
<dbReference type="Gene3D" id="6.20.450.20">
    <property type="match status" value="1"/>
</dbReference>
<protein>
    <recommendedName>
        <fullName evidence="1">Stability determinant domain-containing protein</fullName>
    </recommendedName>
</protein>
<dbReference type="RefSeq" id="WP_011111690.1">
    <property type="nucleotide sequence ID" value="NC_004757.1"/>
</dbReference>
<dbReference type="KEGG" id="neu:NE1091"/>
<dbReference type="EMBL" id="AL954747">
    <property type="protein sequence ID" value="CAD85002.1"/>
    <property type="molecule type" value="Genomic_DNA"/>
</dbReference>
<dbReference type="OrthoDB" id="1666683at2"/>
<dbReference type="Pfam" id="PF21217">
    <property type="entry name" value="PaaA2"/>
    <property type="match status" value="1"/>
</dbReference>
<evidence type="ECO:0000313" key="2">
    <source>
        <dbReference type="EMBL" id="CAD85002.1"/>
    </source>
</evidence>
<proteinExistence type="predicted"/>
<feature type="domain" description="Stability determinant" evidence="1">
    <location>
        <begin position="105"/>
        <end position="134"/>
    </location>
</feature>
<sequence>MRSMTLEQLRTASETGGVSSVTLKGQGGAFLVQINTRSGVAAILTKARNSEPRRFGNPAAALNVLREVGITIGQFDASEWNPDEREPVARSSDNRAKALHKAHEAAAYNEWLAAEIQEAIDDPRPGIPHDEVMARMDARIVRHKAAGAKRA</sequence>
<dbReference type="GeneID" id="87104276"/>
<dbReference type="HOGENOM" id="CLU_141033_2_0_4"/>
<accession>Q82VJ1</accession>
<name>Q82VJ1_NITEU</name>
<dbReference type="Proteomes" id="UP000001416">
    <property type="component" value="Chromosome"/>
</dbReference>
<reference evidence="2 3" key="1">
    <citation type="journal article" date="2003" name="J. Bacteriol.">
        <title>Complete genome sequence of the ammonia-oxidizing bacterium and obligate chemolithoautotroph Nitrosomonas europaea.</title>
        <authorList>
            <person name="Chain P."/>
            <person name="Lamerdin J."/>
            <person name="Larimer F."/>
            <person name="Regala W."/>
            <person name="Land M."/>
            <person name="Hauser L."/>
            <person name="Hooper A."/>
            <person name="Klotz M."/>
            <person name="Norton J."/>
            <person name="Sayavedra-Soto L."/>
            <person name="Arciero D."/>
            <person name="Hommes N."/>
            <person name="Whittaker M."/>
            <person name="Arp D."/>
        </authorList>
    </citation>
    <scope>NUCLEOTIDE SEQUENCE [LARGE SCALE GENOMIC DNA]</scope>
    <source>
        <strain evidence="3">ATCC 19718 / CIP 103999 / KCTC 2705 / NBRC 14298</strain>
    </source>
</reference>
<gene>
    <name evidence="2" type="ordered locus">NE1091</name>
</gene>
<evidence type="ECO:0000259" key="1">
    <source>
        <dbReference type="Pfam" id="PF21217"/>
    </source>
</evidence>
<keyword evidence="3" id="KW-1185">Reference proteome</keyword>